<dbReference type="Proteomes" id="UP001549145">
    <property type="component" value="Unassembled WGS sequence"/>
</dbReference>
<proteinExistence type="predicted"/>
<dbReference type="EMBL" id="JBEPMM010000002">
    <property type="protein sequence ID" value="MET3691828.1"/>
    <property type="molecule type" value="Genomic_DNA"/>
</dbReference>
<gene>
    <name evidence="2" type="ORF">ABID43_001353</name>
</gene>
<protein>
    <recommendedName>
        <fullName evidence="1">OmpA-like domain-containing protein</fullName>
    </recommendedName>
</protein>
<organism evidence="2 3">
    <name type="scientific">Methylobacterium goesingense</name>
    <dbReference type="NCBI Taxonomy" id="243690"/>
    <lineage>
        <taxon>Bacteria</taxon>
        <taxon>Pseudomonadati</taxon>
        <taxon>Pseudomonadota</taxon>
        <taxon>Alphaproteobacteria</taxon>
        <taxon>Hyphomicrobiales</taxon>
        <taxon>Methylobacteriaceae</taxon>
        <taxon>Methylobacterium</taxon>
    </lineage>
</organism>
<sequence length="224" mass="24347">MHSMGGQRLARGKTRFTIVEWSDSIEFAWEQSPMLKPFDDPAGYFSFSPIPSKFFLDPPVFGGGGLLVLNKFKTNSASLSAQHGIGIKLAVAQVLTNFGRDQGNLELYGVTDRAGSETYNMTLSAARARSTLTAVKAALGLSEIHLCSSAGLGERFADEYYGEADKTHDAAFRGVACYFWDSLATAHDPGLRLAIQFARPPKGERILGPLYLGRYRSSPPSPFA</sequence>
<dbReference type="SUPFAM" id="SSF103088">
    <property type="entry name" value="OmpA-like"/>
    <property type="match status" value="1"/>
</dbReference>
<reference evidence="2 3" key="1">
    <citation type="submission" date="2024-06" db="EMBL/GenBank/DDBJ databases">
        <title>Genomic Encyclopedia of Type Strains, Phase IV (KMG-IV): sequencing the most valuable type-strain genomes for metagenomic binning, comparative biology and taxonomic classification.</title>
        <authorList>
            <person name="Goeker M."/>
        </authorList>
    </citation>
    <scope>NUCLEOTIDE SEQUENCE [LARGE SCALE GENOMIC DNA]</scope>
    <source>
        <strain evidence="2 3">DSM 21331</strain>
    </source>
</reference>
<comment type="caution">
    <text evidence="2">The sequence shown here is derived from an EMBL/GenBank/DDBJ whole genome shotgun (WGS) entry which is preliminary data.</text>
</comment>
<accession>A0ABV2L1W5</accession>
<evidence type="ECO:0000313" key="2">
    <source>
        <dbReference type="EMBL" id="MET3691828.1"/>
    </source>
</evidence>
<dbReference type="InterPro" id="IPR006665">
    <property type="entry name" value="OmpA-like"/>
</dbReference>
<evidence type="ECO:0000259" key="1">
    <source>
        <dbReference type="Pfam" id="PF00691"/>
    </source>
</evidence>
<keyword evidence="3" id="KW-1185">Reference proteome</keyword>
<evidence type="ECO:0000313" key="3">
    <source>
        <dbReference type="Proteomes" id="UP001549145"/>
    </source>
</evidence>
<feature type="domain" description="OmpA-like" evidence="1">
    <location>
        <begin position="72"/>
        <end position="146"/>
    </location>
</feature>
<dbReference type="InterPro" id="IPR036737">
    <property type="entry name" value="OmpA-like_sf"/>
</dbReference>
<dbReference type="Pfam" id="PF00691">
    <property type="entry name" value="OmpA"/>
    <property type="match status" value="1"/>
</dbReference>
<dbReference type="Gene3D" id="3.30.1330.60">
    <property type="entry name" value="OmpA-like domain"/>
    <property type="match status" value="1"/>
</dbReference>
<name>A0ABV2L1W5_9HYPH</name>